<comment type="caution">
    <text evidence="1">The sequence shown here is derived from an EMBL/GenBank/DDBJ whole genome shotgun (WGS) entry which is preliminary data.</text>
</comment>
<gene>
    <name evidence="1" type="ORF">EJ104_01875</name>
</gene>
<organism evidence="1 2">
    <name type="scientific">Deinococcus radiophilus</name>
    <dbReference type="NCBI Taxonomy" id="32062"/>
    <lineage>
        <taxon>Bacteria</taxon>
        <taxon>Thermotogati</taxon>
        <taxon>Deinococcota</taxon>
        <taxon>Deinococci</taxon>
        <taxon>Deinococcales</taxon>
        <taxon>Deinococcaceae</taxon>
        <taxon>Deinococcus</taxon>
    </lineage>
</organism>
<sequence>MDRTELLAELRQEFQTWQSLNAQAERQDRTDVPMPNGWTWRELLAHLAAWQEVTRARLRAAPDGYGLSYPAWASGQNPDDQDVDALNARVQSTAQGQSWKATQAAWEAGFQEVSRLGRSFSATELEQARDWLEGYTLLDVLRGTLEHHHADHLPQAQRWLQQQP</sequence>
<dbReference type="RefSeq" id="WP_126351061.1">
    <property type="nucleotide sequence ID" value="NZ_CP086380.1"/>
</dbReference>
<name>A0A431W4A6_9DEIO</name>
<accession>A0A431W4A6</accession>
<dbReference type="EMBL" id="RXPE01000002">
    <property type="protein sequence ID" value="RTR30280.1"/>
    <property type="molecule type" value="Genomic_DNA"/>
</dbReference>
<dbReference type="InterPro" id="IPR034660">
    <property type="entry name" value="DinB/YfiT-like"/>
</dbReference>
<dbReference type="OrthoDB" id="162566at2"/>
<dbReference type="InterPro" id="IPR012550">
    <property type="entry name" value="DUF1706"/>
</dbReference>
<keyword evidence="2" id="KW-1185">Reference proteome</keyword>
<dbReference type="AlphaFoldDB" id="A0A431W4A6"/>
<evidence type="ECO:0000313" key="1">
    <source>
        <dbReference type="EMBL" id="RTR30280.1"/>
    </source>
</evidence>
<proteinExistence type="predicted"/>
<dbReference type="Proteomes" id="UP000277766">
    <property type="component" value="Unassembled WGS sequence"/>
</dbReference>
<dbReference type="SUPFAM" id="SSF109854">
    <property type="entry name" value="DinB/YfiT-like putative metalloenzymes"/>
    <property type="match status" value="1"/>
</dbReference>
<reference evidence="1 2" key="1">
    <citation type="submission" date="2018-12" db="EMBL/GenBank/DDBJ databases">
        <title>Deinococcus radiophilus ATCC 27603 genome sequencing and assembly.</title>
        <authorList>
            <person name="Maclea K.S."/>
            <person name="Maynard C.R."/>
        </authorList>
    </citation>
    <scope>NUCLEOTIDE SEQUENCE [LARGE SCALE GENOMIC DNA]</scope>
    <source>
        <strain evidence="1 2">ATCC 27603</strain>
    </source>
</reference>
<dbReference type="Gene3D" id="1.20.120.450">
    <property type="entry name" value="dinb family like domain"/>
    <property type="match status" value="1"/>
</dbReference>
<evidence type="ECO:0000313" key="2">
    <source>
        <dbReference type="Proteomes" id="UP000277766"/>
    </source>
</evidence>
<dbReference type="Pfam" id="PF08020">
    <property type="entry name" value="DUF1706"/>
    <property type="match status" value="1"/>
</dbReference>
<protein>
    <submittedName>
        <fullName evidence="1">ClbS/DfsB family four-helix bundle protein</fullName>
    </submittedName>
</protein>